<sequence length="293" mass="33298">MKQKNERRLPDEIFALIIEWLDDQTSLQNTALVCKDFTFFSQQCFFKEIDFGDNSYMTEGRFPWISRFVALLRDPHSGFLGNFVQKLDFWGYPVGREPEDLEADMKSILQALPFLTKLMIESPSLQLFRAIGMFLGGKLEELWLDGVYLGGLDEFRIFQGMLTSLTALKSLSIRHCTGLKDQVLALPTSLRAASFALTDESILHAIGLGMEAPSQISTLFLDFDTGVNDYSILWRVLGLDTVVVLDVGTARQHTFVPAMDIFAQGLRVRRTHNNLLSNDFRCRVLRSVHSQPF</sequence>
<name>A0A6A4HIT2_9AGAR</name>
<organism evidence="1 2">
    <name type="scientific">Gymnopus androsaceus JB14</name>
    <dbReference type="NCBI Taxonomy" id="1447944"/>
    <lineage>
        <taxon>Eukaryota</taxon>
        <taxon>Fungi</taxon>
        <taxon>Dikarya</taxon>
        <taxon>Basidiomycota</taxon>
        <taxon>Agaricomycotina</taxon>
        <taxon>Agaricomycetes</taxon>
        <taxon>Agaricomycetidae</taxon>
        <taxon>Agaricales</taxon>
        <taxon>Marasmiineae</taxon>
        <taxon>Omphalotaceae</taxon>
        <taxon>Gymnopus</taxon>
    </lineage>
</organism>
<dbReference type="AlphaFoldDB" id="A0A6A4HIT2"/>
<evidence type="ECO:0000313" key="1">
    <source>
        <dbReference type="EMBL" id="KAE9397358.1"/>
    </source>
</evidence>
<evidence type="ECO:0008006" key="3">
    <source>
        <dbReference type="Google" id="ProtNLM"/>
    </source>
</evidence>
<dbReference type="InterPro" id="IPR036047">
    <property type="entry name" value="F-box-like_dom_sf"/>
</dbReference>
<dbReference type="Proteomes" id="UP000799118">
    <property type="component" value="Unassembled WGS sequence"/>
</dbReference>
<dbReference type="EMBL" id="ML769498">
    <property type="protein sequence ID" value="KAE9397358.1"/>
    <property type="molecule type" value="Genomic_DNA"/>
</dbReference>
<protein>
    <recommendedName>
        <fullName evidence="3">F-box domain-containing protein</fullName>
    </recommendedName>
</protein>
<evidence type="ECO:0000313" key="2">
    <source>
        <dbReference type="Proteomes" id="UP000799118"/>
    </source>
</evidence>
<reference evidence="1" key="1">
    <citation type="journal article" date="2019" name="Environ. Microbiol.">
        <title>Fungal ecological strategies reflected in gene transcription - a case study of two litter decomposers.</title>
        <authorList>
            <person name="Barbi F."/>
            <person name="Kohler A."/>
            <person name="Barry K."/>
            <person name="Baskaran P."/>
            <person name="Daum C."/>
            <person name="Fauchery L."/>
            <person name="Ihrmark K."/>
            <person name="Kuo A."/>
            <person name="LaButti K."/>
            <person name="Lipzen A."/>
            <person name="Morin E."/>
            <person name="Grigoriev I.V."/>
            <person name="Henrissat B."/>
            <person name="Lindahl B."/>
            <person name="Martin F."/>
        </authorList>
    </citation>
    <scope>NUCLEOTIDE SEQUENCE</scope>
    <source>
        <strain evidence="1">JB14</strain>
    </source>
</reference>
<dbReference type="SUPFAM" id="SSF52047">
    <property type="entry name" value="RNI-like"/>
    <property type="match status" value="1"/>
</dbReference>
<proteinExistence type="predicted"/>
<dbReference type="SUPFAM" id="SSF81383">
    <property type="entry name" value="F-box domain"/>
    <property type="match status" value="1"/>
</dbReference>
<dbReference type="Gene3D" id="3.80.10.10">
    <property type="entry name" value="Ribonuclease Inhibitor"/>
    <property type="match status" value="1"/>
</dbReference>
<accession>A0A6A4HIT2</accession>
<gene>
    <name evidence="1" type="ORF">BT96DRAFT_75019</name>
</gene>
<dbReference type="OrthoDB" id="2745898at2759"/>
<dbReference type="InterPro" id="IPR032675">
    <property type="entry name" value="LRR_dom_sf"/>
</dbReference>
<keyword evidence="2" id="KW-1185">Reference proteome</keyword>